<evidence type="ECO:0008006" key="3">
    <source>
        <dbReference type="Google" id="ProtNLM"/>
    </source>
</evidence>
<dbReference type="GeneID" id="300995856"/>
<reference evidence="2" key="1">
    <citation type="submission" date="2016-10" db="EMBL/GenBank/DDBJ databases">
        <authorList>
            <person name="Varghese N."/>
            <person name="Submissions S."/>
        </authorList>
    </citation>
    <scope>NUCLEOTIDE SEQUENCE [LARGE SCALE GENOMIC DNA]</scope>
    <source>
        <strain evidence="2">DSM 44234</strain>
    </source>
</reference>
<protein>
    <recommendedName>
        <fullName evidence="3">DUF5313 domain-containing protein</fullName>
    </recommendedName>
</protein>
<dbReference type="Proteomes" id="UP000182241">
    <property type="component" value="Unassembled WGS sequence"/>
</dbReference>
<gene>
    <name evidence="1" type="ORF">SAMN04489793_0553</name>
</gene>
<dbReference type="STRING" id="57704.SAMN04489793_0553"/>
<sequence>MNAVHRPDPLHYLAWVYTGSLPERNREWVRRTLTRRTWAARHLIRGQLAVLPVYALLMLLPGPLALRGATVLLGALLAVFYNAAYMRPNRARRLEKNGLDPELENPAVAERRDATRAAYEAAYAPTRA</sequence>
<dbReference type="EMBL" id="FNSA01000003">
    <property type="protein sequence ID" value="SEB69084.1"/>
    <property type="molecule type" value="Genomic_DNA"/>
</dbReference>
<name>A0A1H4LEJ0_TSUTY</name>
<accession>A0A1H4LEJ0</accession>
<proteinExistence type="predicted"/>
<dbReference type="Pfam" id="PF17240">
    <property type="entry name" value="DUF5313"/>
    <property type="match status" value="1"/>
</dbReference>
<dbReference type="InterPro" id="IPR035197">
    <property type="entry name" value="DUF5313"/>
</dbReference>
<dbReference type="AlphaFoldDB" id="A0A1H4LEJ0"/>
<evidence type="ECO:0000313" key="2">
    <source>
        <dbReference type="Proteomes" id="UP000182241"/>
    </source>
</evidence>
<organism evidence="1 2">
    <name type="scientific">Tsukamurella tyrosinosolvens</name>
    <dbReference type="NCBI Taxonomy" id="57704"/>
    <lineage>
        <taxon>Bacteria</taxon>
        <taxon>Bacillati</taxon>
        <taxon>Actinomycetota</taxon>
        <taxon>Actinomycetes</taxon>
        <taxon>Mycobacteriales</taxon>
        <taxon>Tsukamurellaceae</taxon>
        <taxon>Tsukamurella</taxon>
    </lineage>
</organism>
<evidence type="ECO:0000313" key="1">
    <source>
        <dbReference type="EMBL" id="SEB69084.1"/>
    </source>
</evidence>
<keyword evidence="2" id="KW-1185">Reference proteome</keyword>
<dbReference type="RefSeq" id="WP_068523407.1">
    <property type="nucleotide sequence ID" value="NZ_CBDRGN010000005.1"/>
</dbReference>